<organism evidence="3 4">
    <name type="scientific">Caenorhabditis nigoni</name>
    <dbReference type="NCBI Taxonomy" id="1611254"/>
    <lineage>
        <taxon>Eukaryota</taxon>
        <taxon>Metazoa</taxon>
        <taxon>Ecdysozoa</taxon>
        <taxon>Nematoda</taxon>
        <taxon>Chromadorea</taxon>
        <taxon>Rhabditida</taxon>
        <taxon>Rhabditina</taxon>
        <taxon>Rhabditomorpha</taxon>
        <taxon>Rhabditoidea</taxon>
        <taxon>Rhabditidae</taxon>
        <taxon>Peloderinae</taxon>
        <taxon>Caenorhabditis</taxon>
    </lineage>
</organism>
<dbReference type="PANTHER" id="PTHR22743">
    <property type="entry name" value="MEPRIN/TRAF-LIKE MATH FAMILY-C.ELEGANS"/>
    <property type="match status" value="1"/>
</dbReference>
<evidence type="ECO:0008006" key="5">
    <source>
        <dbReference type="Google" id="ProtNLM"/>
    </source>
</evidence>
<dbReference type="Gene3D" id="3.30.710.10">
    <property type="entry name" value="Potassium Channel Kv1.1, Chain A"/>
    <property type="match status" value="2"/>
</dbReference>
<protein>
    <recommendedName>
        <fullName evidence="5">BTB domain-containing protein</fullName>
    </recommendedName>
</protein>
<keyword evidence="4" id="KW-1185">Reference proteome</keyword>
<dbReference type="EMBL" id="PDUG01000002">
    <property type="protein sequence ID" value="PIC49046.1"/>
    <property type="molecule type" value="Genomic_DNA"/>
</dbReference>
<dbReference type="CDD" id="cd00121">
    <property type="entry name" value="MATH"/>
    <property type="match status" value="2"/>
</dbReference>
<evidence type="ECO:0000313" key="3">
    <source>
        <dbReference type="EMBL" id="PIC49046.1"/>
    </source>
</evidence>
<sequence length="668" mass="76727">MVTNETVDSPPDMLTDTDYLASEIHQVRSDIKEMAMDNRVNDVEQNKKLLEISNKLDAIEKSISKDNSKEIRSAGCQKEQESDMPVPRCEKEFVLKHVFKDVTNFKEDVYNDGGKEEHFNVNWYTAAKRHSNRLGLYVVCLPVSPSIKWSIQTKLELKAVGRNQNDVIKTRDHCYEESQGYGFSEFLEWEKMENEYLLDGNLTVEAKVTIIETSGFRKEENRKFDESNVSDVVLVVRDTKFHVLKAYLASQSSFFQSLFTENPTKSEFSSTGIDPNDFHCFLETLYGEYAIDGHNLENSKKRGCDLKYKKLDSNVEGVLLLADRLDSPMVKRRCEVFLLKESKKTLVKKQQMANCYHLQNWNFTCAITNANSKIKQFTMKTVFKKNPTIADNRLIASNKYGRKEYFNVNWVIKMQNLNNNLAILIHCEPISPKDKWSIQTNLELKAVGKADFTVTQDHCYELNTGQSCSKFMSWEKMENEYRVNGVLTVEAKVTIIETTGLGKEKIREFDESQKDVSDVILVVRHTKFYVSKTYLAAQSMYFKAILLGKSSDSEVELTGIDPNDFHYFLEVLYGEYAIDDSTVEGILMVADKCATQIVVRKCQEFLVNSSKKILSKKLELAMKYSLAELKNQCMSEIKTIADIQAVRNVHEMDPLITAALLEKSLYLR</sequence>
<dbReference type="CDD" id="cd18186">
    <property type="entry name" value="BTB_POZ_ZBTB_KLHL-like"/>
    <property type="match status" value="2"/>
</dbReference>
<evidence type="ECO:0000313" key="4">
    <source>
        <dbReference type="Proteomes" id="UP000230233"/>
    </source>
</evidence>
<proteinExistence type="predicted"/>
<dbReference type="Pfam" id="PF00917">
    <property type="entry name" value="MATH"/>
    <property type="match status" value="2"/>
</dbReference>
<comment type="caution">
    <text evidence="3">The sequence shown here is derived from an EMBL/GenBank/DDBJ whole genome shotgun (WGS) entry which is preliminary data.</text>
</comment>
<dbReference type="AlphaFoldDB" id="A0A2G5VBX6"/>
<feature type="domain" description="BTB" evidence="1">
    <location>
        <begin position="517"/>
        <end position="573"/>
    </location>
</feature>
<dbReference type="SMART" id="SM00225">
    <property type="entry name" value="BTB"/>
    <property type="match status" value="2"/>
</dbReference>
<gene>
    <name evidence="3" type="primary">Cnig_chr_II.g7785</name>
    <name evidence="3" type="ORF">B9Z55_007785</name>
</gene>
<reference evidence="4" key="1">
    <citation type="submission" date="2017-10" db="EMBL/GenBank/DDBJ databases">
        <title>Rapid genome shrinkage in a self-fertile nematode reveals novel sperm competition proteins.</title>
        <authorList>
            <person name="Yin D."/>
            <person name="Schwarz E.M."/>
            <person name="Thomas C.G."/>
            <person name="Felde R.L."/>
            <person name="Korf I.F."/>
            <person name="Cutter A.D."/>
            <person name="Schartner C.M."/>
            <person name="Ralston E.J."/>
            <person name="Meyer B.J."/>
            <person name="Haag E.S."/>
        </authorList>
    </citation>
    <scope>NUCLEOTIDE SEQUENCE [LARGE SCALE GENOMIC DNA]</scope>
    <source>
        <strain evidence="4">JU1422</strain>
    </source>
</reference>
<dbReference type="SUPFAM" id="SSF54695">
    <property type="entry name" value="POZ domain"/>
    <property type="match status" value="2"/>
</dbReference>
<dbReference type="PANTHER" id="PTHR22743:SF165">
    <property type="entry name" value="BTB AND MATH DOMAIN CONTAINING-RELATED"/>
    <property type="match status" value="1"/>
</dbReference>
<dbReference type="SMART" id="SM00061">
    <property type="entry name" value="MATH"/>
    <property type="match status" value="2"/>
</dbReference>
<evidence type="ECO:0000259" key="1">
    <source>
        <dbReference type="PROSITE" id="PS50097"/>
    </source>
</evidence>
<dbReference type="PROSITE" id="PS50097">
    <property type="entry name" value="BTB"/>
    <property type="match status" value="2"/>
</dbReference>
<dbReference type="Gene3D" id="2.60.210.10">
    <property type="entry name" value="Apoptosis, Tumor Necrosis Factor Receptor Associated Protein 2, Chain A"/>
    <property type="match status" value="2"/>
</dbReference>
<dbReference type="InterPro" id="IPR052664">
    <property type="entry name" value="BTB-MATH_domain_protein"/>
</dbReference>
<feature type="domain" description="BTB" evidence="1">
    <location>
        <begin position="230"/>
        <end position="286"/>
    </location>
</feature>
<evidence type="ECO:0000259" key="2">
    <source>
        <dbReference type="PROSITE" id="PS50144"/>
    </source>
</evidence>
<dbReference type="InterPro" id="IPR008974">
    <property type="entry name" value="TRAF-like"/>
</dbReference>
<dbReference type="InterPro" id="IPR011333">
    <property type="entry name" value="SKP1/BTB/POZ_sf"/>
</dbReference>
<dbReference type="Pfam" id="PF00651">
    <property type="entry name" value="BTB"/>
    <property type="match status" value="2"/>
</dbReference>
<dbReference type="PROSITE" id="PS50144">
    <property type="entry name" value="MATH"/>
    <property type="match status" value="1"/>
</dbReference>
<name>A0A2G5VBX6_9PELO</name>
<dbReference type="InterPro" id="IPR002083">
    <property type="entry name" value="MATH/TRAF_dom"/>
</dbReference>
<dbReference type="Proteomes" id="UP000230233">
    <property type="component" value="Chromosome II"/>
</dbReference>
<dbReference type="InterPro" id="IPR000210">
    <property type="entry name" value="BTB/POZ_dom"/>
</dbReference>
<accession>A0A2G5VBX6</accession>
<dbReference type="SUPFAM" id="SSF49599">
    <property type="entry name" value="TRAF domain-like"/>
    <property type="match status" value="2"/>
</dbReference>
<feature type="domain" description="MATH" evidence="2">
    <location>
        <begin position="88"/>
        <end position="208"/>
    </location>
</feature>